<feature type="transmembrane region" description="Helical" evidence="6">
    <location>
        <begin position="255"/>
        <end position="276"/>
    </location>
</feature>
<evidence type="ECO:0000256" key="6">
    <source>
        <dbReference type="SAM" id="Phobius"/>
    </source>
</evidence>
<dbReference type="AlphaFoldDB" id="A0A6G1FRT9"/>
<dbReference type="PANTHER" id="PTHR33048">
    <property type="entry name" value="PTH11-LIKE INTEGRAL MEMBRANE PROTEIN (AFU_ORTHOLOGUE AFUA_5G11245)"/>
    <property type="match status" value="1"/>
</dbReference>
<evidence type="ECO:0000313" key="10">
    <source>
        <dbReference type="RefSeq" id="XP_033530079.1"/>
    </source>
</evidence>
<comment type="subcellular location">
    <subcellularLocation>
        <location evidence="1">Membrane</location>
        <topology evidence="1">Multi-pass membrane protein</topology>
    </subcellularLocation>
</comment>
<evidence type="ECO:0000313" key="8">
    <source>
        <dbReference type="EMBL" id="KAF1808448.1"/>
    </source>
</evidence>
<evidence type="ECO:0000256" key="1">
    <source>
        <dbReference type="ARBA" id="ARBA00004141"/>
    </source>
</evidence>
<feature type="transmembrane region" description="Helical" evidence="6">
    <location>
        <begin position="141"/>
        <end position="162"/>
    </location>
</feature>
<reference evidence="10" key="3">
    <citation type="submission" date="2025-04" db="UniProtKB">
        <authorList>
            <consortium name="RefSeq"/>
        </authorList>
    </citation>
    <scope>IDENTIFICATION</scope>
    <source>
        <strain evidence="10">CBS 781.70</strain>
    </source>
</reference>
<dbReference type="OrthoDB" id="5401779at2759"/>
<dbReference type="Pfam" id="PF20684">
    <property type="entry name" value="Fung_rhodopsin"/>
    <property type="match status" value="1"/>
</dbReference>
<feature type="transmembrane region" description="Helical" evidence="6">
    <location>
        <begin position="102"/>
        <end position="129"/>
    </location>
</feature>
<reference evidence="10" key="2">
    <citation type="submission" date="2020-04" db="EMBL/GenBank/DDBJ databases">
        <authorList>
            <consortium name="NCBI Genome Project"/>
        </authorList>
    </citation>
    <scope>NUCLEOTIDE SEQUENCE</scope>
    <source>
        <strain evidence="10">CBS 781.70</strain>
    </source>
</reference>
<feature type="domain" description="Rhodopsin" evidence="7">
    <location>
        <begin position="47"/>
        <end position="284"/>
    </location>
</feature>
<dbReference type="GO" id="GO:0016020">
    <property type="term" value="C:membrane"/>
    <property type="evidence" value="ECO:0007669"/>
    <property type="project" value="UniProtKB-SubCell"/>
</dbReference>
<dbReference type="EMBL" id="ML975184">
    <property type="protein sequence ID" value="KAF1808448.1"/>
    <property type="molecule type" value="Genomic_DNA"/>
</dbReference>
<evidence type="ECO:0000259" key="7">
    <source>
        <dbReference type="Pfam" id="PF20684"/>
    </source>
</evidence>
<proteinExistence type="inferred from homology"/>
<dbReference type="Proteomes" id="UP000504638">
    <property type="component" value="Unplaced"/>
</dbReference>
<dbReference type="InterPro" id="IPR049326">
    <property type="entry name" value="Rhodopsin_dom_fungi"/>
</dbReference>
<gene>
    <name evidence="8 10" type="ORF">P152DRAFT_424960</name>
</gene>
<keyword evidence="2 6" id="KW-0812">Transmembrane</keyword>
<evidence type="ECO:0000313" key="9">
    <source>
        <dbReference type="Proteomes" id="UP000504638"/>
    </source>
</evidence>
<evidence type="ECO:0000256" key="5">
    <source>
        <dbReference type="ARBA" id="ARBA00038359"/>
    </source>
</evidence>
<evidence type="ECO:0000256" key="3">
    <source>
        <dbReference type="ARBA" id="ARBA00022989"/>
    </source>
</evidence>
<feature type="transmembrane region" description="Helical" evidence="6">
    <location>
        <begin position="186"/>
        <end position="210"/>
    </location>
</feature>
<protein>
    <recommendedName>
        <fullName evidence="7">Rhodopsin domain-containing protein</fullName>
    </recommendedName>
</protein>
<comment type="similarity">
    <text evidence="5">Belongs to the SAT4 family.</text>
</comment>
<sequence length="381" mass="42916">MSQLPTLDVVLSWPTPDYENPRDVLDPLVWGVDITLIVLTTIFIVCRFYSRIIIIRNALGMDDWTMLMAYVCAVATAILHIVELDVGVGRHLYDVKLEWVPTIAKMAVATQVLFGPTSALTKISVCLTYLRIFPSRTNSRFNYVCIVLLIATGLAWALPPIFQCWPIKDAWDYFKVDRKCMNLEPFSIAMTAVNAFTDCLVFLWPVHYLWKVKLSLNKRVGLILSFSLGVIVCIVSIVRIGYIVKYFDTWDVTHIGTIIYVITDVETGLGIICGCLPGIRPAMRKCFPGLVHSTDNRSGALNSRRHTDLTYGGPLSSHQSHRAGYRDIHVTRDVEMKASPAPVKTRTLGNISDDESQEWVFRTDIQTDIRTDIRGPHGHVS</sequence>
<name>A0A6G1FRT9_9PEZI</name>
<feature type="transmembrane region" description="Helical" evidence="6">
    <location>
        <begin position="61"/>
        <end position="82"/>
    </location>
</feature>
<keyword evidence="4 6" id="KW-0472">Membrane</keyword>
<dbReference type="GeneID" id="54417797"/>
<evidence type="ECO:0000256" key="4">
    <source>
        <dbReference type="ARBA" id="ARBA00023136"/>
    </source>
</evidence>
<dbReference type="InterPro" id="IPR052337">
    <property type="entry name" value="SAT4-like"/>
</dbReference>
<organism evidence="8">
    <name type="scientific">Eremomyces bilateralis CBS 781.70</name>
    <dbReference type="NCBI Taxonomy" id="1392243"/>
    <lineage>
        <taxon>Eukaryota</taxon>
        <taxon>Fungi</taxon>
        <taxon>Dikarya</taxon>
        <taxon>Ascomycota</taxon>
        <taxon>Pezizomycotina</taxon>
        <taxon>Dothideomycetes</taxon>
        <taxon>Dothideomycetes incertae sedis</taxon>
        <taxon>Eremomycetales</taxon>
        <taxon>Eremomycetaceae</taxon>
        <taxon>Eremomyces</taxon>
    </lineage>
</organism>
<reference evidence="8 10" key="1">
    <citation type="submission" date="2020-01" db="EMBL/GenBank/DDBJ databases">
        <authorList>
            <consortium name="DOE Joint Genome Institute"/>
            <person name="Haridas S."/>
            <person name="Albert R."/>
            <person name="Binder M."/>
            <person name="Bloem J."/>
            <person name="Labutti K."/>
            <person name="Salamov A."/>
            <person name="Andreopoulos B."/>
            <person name="Baker S.E."/>
            <person name="Barry K."/>
            <person name="Bills G."/>
            <person name="Bluhm B.H."/>
            <person name="Cannon C."/>
            <person name="Castanera R."/>
            <person name="Culley D.E."/>
            <person name="Daum C."/>
            <person name="Ezra D."/>
            <person name="Gonzalez J.B."/>
            <person name="Henrissat B."/>
            <person name="Kuo A."/>
            <person name="Liang C."/>
            <person name="Lipzen A."/>
            <person name="Lutzoni F."/>
            <person name="Magnuson J."/>
            <person name="Mondo S."/>
            <person name="Nolan M."/>
            <person name="Ohm R."/>
            <person name="Pangilinan J."/>
            <person name="Park H.-J."/>
            <person name="Ramirez L."/>
            <person name="Alfaro M."/>
            <person name="Sun H."/>
            <person name="Tritt A."/>
            <person name="Yoshinaga Y."/>
            <person name="Zwiers L.-H."/>
            <person name="Turgeon B.G."/>
            <person name="Goodwin S.B."/>
            <person name="Spatafora J.W."/>
            <person name="Crous P.W."/>
            <person name="Grigoriev I.V."/>
        </authorList>
    </citation>
    <scope>NUCLEOTIDE SEQUENCE</scope>
    <source>
        <strain evidence="8 10">CBS 781.70</strain>
    </source>
</reference>
<dbReference type="PANTHER" id="PTHR33048:SF55">
    <property type="entry name" value="INTEGRAL MEMBRANE PROTEIN"/>
    <property type="match status" value="1"/>
</dbReference>
<accession>A0A6G1FRT9</accession>
<feature type="transmembrane region" description="Helical" evidence="6">
    <location>
        <begin position="28"/>
        <end position="49"/>
    </location>
</feature>
<feature type="transmembrane region" description="Helical" evidence="6">
    <location>
        <begin position="222"/>
        <end position="243"/>
    </location>
</feature>
<evidence type="ECO:0000256" key="2">
    <source>
        <dbReference type="ARBA" id="ARBA00022692"/>
    </source>
</evidence>
<dbReference type="RefSeq" id="XP_033530079.1">
    <property type="nucleotide sequence ID" value="XM_033677227.1"/>
</dbReference>
<keyword evidence="3 6" id="KW-1133">Transmembrane helix</keyword>
<keyword evidence="9" id="KW-1185">Reference proteome</keyword>